<evidence type="ECO:0000313" key="3">
    <source>
        <dbReference type="Proteomes" id="UP001225316"/>
    </source>
</evidence>
<comment type="caution">
    <text evidence="2">The sequence shown here is derived from an EMBL/GenBank/DDBJ whole genome shotgun (WGS) entry which is preliminary data.</text>
</comment>
<sequence length="258" mass="29509">MKKRFLSLCVCCLACVQFQAFAAPASDNQSEVSIILKLDDMQQKRGAIPATWQRVYDYAGQRGIPFSAGVICNSLEGEAPEYFESLKAWEASGRVELWNHGYDHKMWNEGETRIREFKGSGYEHQFKHMQRSQELGREKLGLTFVTFGAPFNGTDADTEKVLARMPGLKVWLYGARREQLSLHVLKRNYKLNLEPKTGQLDYGQFTAAYLSQSPGNVLVLQGHPMLWDDAEFEVFKQIIEFLEAQKVRFILPRDCIAQ</sequence>
<dbReference type="InterPro" id="IPR018763">
    <property type="entry name" value="DUF2334"/>
</dbReference>
<dbReference type="Gene3D" id="3.20.20.370">
    <property type="entry name" value="Glycoside hydrolase/deacetylase"/>
    <property type="match status" value="1"/>
</dbReference>
<feature type="chain" id="PRO_5046235157" evidence="1">
    <location>
        <begin position="23"/>
        <end position="258"/>
    </location>
</feature>
<protein>
    <submittedName>
        <fullName evidence="2">DUF2334 domain-containing protein</fullName>
    </submittedName>
</protein>
<dbReference type="EMBL" id="JARXHW010000044">
    <property type="protein sequence ID" value="MDQ8208890.1"/>
    <property type="molecule type" value="Genomic_DNA"/>
</dbReference>
<dbReference type="RefSeq" id="WP_308951617.1">
    <property type="nucleotide sequence ID" value="NZ_JARXHW010000044.1"/>
</dbReference>
<name>A0ABU1AXK3_9BACT</name>
<keyword evidence="1" id="KW-0732">Signal</keyword>
<accession>A0ABU1AXK3</accession>
<evidence type="ECO:0000256" key="1">
    <source>
        <dbReference type="SAM" id="SignalP"/>
    </source>
</evidence>
<dbReference type="Pfam" id="PF10096">
    <property type="entry name" value="DUF2334"/>
    <property type="match status" value="1"/>
</dbReference>
<evidence type="ECO:0000313" key="2">
    <source>
        <dbReference type="EMBL" id="MDQ8208890.1"/>
    </source>
</evidence>
<proteinExistence type="predicted"/>
<gene>
    <name evidence="2" type="ORF">QEH52_15285</name>
</gene>
<dbReference type="InterPro" id="IPR011330">
    <property type="entry name" value="Glyco_hydro/deAcase_b/a-brl"/>
</dbReference>
<keyword evidence="3" id="KW-1185">Reference proteome</keyword>
<reference evidence="2 3" key="1">
    <citation type="submission" date="2023-04" db="EMBL/GenBank/DDBJ databases">
        <title>A novel bacteria isolated from coastal sediment.</title>
        <authorList>
            <person name="Liu X.-J."/>
            <person name="Du Z.-J."/>
        </authorList>
    </citation>
    <scope>NUCLEOTIDE SEQUENCE [LARGE SCALE GENOMIC DNA]</scope>
    <source>
        <strain evidence="2 3">SDUM461003</strain>
    </source>
</reference>
<organism evidence="2 3">
    <name type="scientific">Thalassobacterium maritimum</name>
    <dbReference type="NCBI Taxonomy" id="3041265"/>
    <lineage>
        <taxon>Bacteria</taxon>
        <taxon>Pseudomonadati</taxon>
        <taxon>Verrucomicrobiota</taxon>
        <taxon>Opitutia</taxon>
        <taxon>Puniceicoccales</taxon>
        <taxon>Coraliomargaritaceae</taxon>
        <taxon>Thalassobacterium</taxon>
    </lineage>
</organism>
<dbReference type="SUPFAM" id="SSF88713">
    <property type="entry name" value="Glycoside hydrolase/deacetylase"/>
    <property type="match status" value="1"/>
</dbReference>
<feature type="signal peptide" evidence="1">
    <location>
        <begin position="1"/>
        <end position="22"/>
    </location>
</feature>
<dbReference type="Proteomes" id="UP001225316">
    <property type="component" value="Unassembled WGS sequence"/>
</dbReference>